<evidence type="ECO:0000256" key="1">
    <source>
        <dbReference type="ARBA" id="ARBA00043967"/>
    </source>
</evidence>
<dbReference type="Proteomes" id="UP000004014">
    <property type="component" value="Unassembled WGS sequence"/>
</dbReference>
<dbReference type="InterPro" id="IPR045595">
    <property type="entry name" value="SufBD_N"/>
</dbReference>
<dbReference type="SUPFAM" id="SSF101960">
    <property type="entry name" value="Stabilizer of iron transporter SufD"/>
    <property type="match status" value="1"/>
</dbReference>
<dbReference type="GO" id="GO:0016226">
    <property type="term" value="P:iron-sulfur cluster assembly"/>
    <property type="evidence" value="ECO:0007669"/>
    <property type="project" value="InterPro"/>
</dbReference>
<dbReference type="InterPro" id="IPR000825">
    <property type="entry name" value="SUF_FeS_clus_asmbl_SufBD_core"/>
</dbReference>
<evidence type="ECO:0000259" key="2">
    <source>
        <dbReference type="Pfam" id="PF01458"/>
    </source>
</evidence>
<comment type="similarity">
    <text evidence="1">Belongs to the iron-sulfur cluster assembly SufBD family.</text>
</comment>
<dbReference type="PANTHER" id="PTHR43575">
    <property type="entry name" value="PROTEIN ABCI7, CHLOROPLASTIC"/>
    <property type="match status" value="1"/>
</dbReference>
<dbReference type="InterPro" id="IPR011542">
    <property type="entry name" value="SUF_FeS_clus_asmbl_SufD"/>
</dbReference>
<reference evidence="4 5" key="1">
    <citation type="submission" date="2011-03" db="EMBL/GenBank/DDBJ databases">
        <title>Deep-sequencing identification of multiple resistance mechanism for the high antibiotic-resistance strain Streptococcus suis R61.</title>
        <authorList>
            <person name="Hu P."/>
            <person name="Yang M."/>
            <person name="Jin M."/>
            <person name="Xiao J."/>
        </authorList>
    </citation>
    <scope>NUCLEOTIDE SEQUENCE [LARGE SCALE GENOMIC DNA]</scope>
    <source>
        <strain evidence="4 5">R61</strain>
    </source>
</reference>
<evidence type="ECO:0000313" key="4">
    <source>
        <dbReference type="EMBL" id="EHC02342.1"/>
    </source>
</evidence>
<evidence type="ECO:0000259" key="3">
    <source>
        <dbReference type="Pfam" id="PF19295"/>
    </source>
</evidence>
<dbReference type="EMBL" id="AEYY01000041">
    <property type="protein sequence ID" value="EHC02342.1"/>
    <property type="molecule type" value="Genomic_DNA"/>
</dbReference>
<dbReference type="Pfam" id="PF19295">
    <property type="entry name" value="SufBD_N"/>
    <property type="match status" value="1"/>
</dbReference>
<evidence type="ECO:0000313" key="5">
    <source>
        <dbReference type="Proteomes" id="UP000004014"/>
    </source>
</evidence>
<dbReference type="InterPro" id="IPR055346">
    <property type="entry name" value="Fe-S_cluster_assembly_SufBD"/>
</dbReference>
<comment type="caution">
    <text evidence="4">The sequence shown here is derived from an EMBL/GenBank/DDBJ whole genome shotgun (WGS) entry which is preliminary data.</text>
</comment>
<feature type="domain" description="SUF system FeS cluster assembly SufBD N-terminal" evidence="3">
    <location>
        <begin position="107"/>
        <end position="175"/>
    </location>
</feature>
<dbReference type="InterPro" id="IPR037284">
    <property type="entry name" value="SUF_FeS_clus_asmbl_SufBD_sf"/>
</dbReference>
<name>A0AA87K3G0_STRSU</name>
<proteinExistence type="inferred from homology"/>
<gene>
    <name evidence="4" type="ORF">SSUR61_1759</name>
</gene>
<protein>
    <submittedName>
        <fullName evidence="4">ABC-type transport system involved in Fe-S cluster assembly, permease component</fullName>
    </submittedName>
</protein>
<dbReference type="Pfam" id="PF01458">
    <property type="entry name" value="SUFBD_core"/>
    <property type="match status" value="1"/>
</dbReference>
<sequence>MSKLQQSLASTTKKMTFKSLEEAMTKEKIQEFSAVQAEPSWLTDLRLKAFDKIAELDLPVIERVKFHRWNLGDGSLATNDEIGAVPDFTAIGDNPMLVQVGSQTVLEQLPVDLVEKGVVFTDFASAMDVIPDVIEKYLGAAVAYDEHKLAAYNTAYFNATAVLYVPDNVEIDQPVEALFYQDSTSPVAFNKRVLIIAGKNAKLNYLERFESLGDGATATSANIVVEVIALAGSQIKFAAIDRLGKHLDTYLNRRGYLGNDATIDWAIGLLNEGNVIADLDSELKGNGSHANLKVVGLSSGRQVQGVDTRVTNYGHNSVGHILQHGVILESGTLTFNGIGHIVRGAKGADAQQESRVLMLSDKARSDANPILLIDENEVTAGHAASIGQVDPEDMYYLMSRGLDRATAERLVVRGFLGAVITEIPVKEVRDQLIAVIEEKLTKR</sequence>
<feature type="domain" description="SUF system FeS cluster assembly SufBD core" evidence="2">
    <location>
        <begin position="185"/>
        <end position="415"/>
    </location>
</feature>
<dbReference type="PANTHER" id="PTHR43575:SF1">
    <property type="entry name" value="PROTEIN ABCI7, CHLOROPLASTIC"/>
    <property type="match status" value="1"/>
</dbReference>
<accession>A0AA87K3G0</accession>
<organism evidence="4 5">
    <name type="scientific">Streptococcus suis R61</name>
    <dbReference type="NCBI Taxonomy" id="996306"/>
    <lineage>
        <taxon>Bacteria</taxon>
        <taxon>Bacillati</taxon>
        <taxon>Bacillota</taxon>
        <taxon>Bacilli</taxon>
        <taxon>Lactobacillales</taxon>
        <taxon>Streptococcaceae</taxon>
        <taxon>Streptococcus</taxon>
    </lineage>
</organism>
<dbReference type="AlphaFoldDB" id="A0AA87K3G0"/>
<dbReference type="NCBIfam" id="TIGR01981">
    <property type="entry name" value="sufD"/>
    <property type="match status" value="1"/>
</dbReference>